<feature type="domain" description="Bacterial type II secretion system protein E" evidence="5">
    <location>
        <begin position="413"/>
        <end position="427"/>
    </location>
</feature>
<gene>
    <name evidence="6" type="primary">epsE_1</name>
    <name evidence="6" type="ORF">Pla110_06200</name>
</gene>
<evidence type="ECO:0000256" key="3">
    <source>
        <dbReference type="ARBA" id="ARBA00022840"/>
    </source>
</evidence>
<keyword evidence="3" id="KW-0067">ATP-binding</keyword>
<dbReference type="Proteomes" id="UP000317178">
    <property type="component" value="Chromosome"/>
</dbReference>
<organism evidence="6 7">
    <name type="scientific">Polystyrenella longa</name>
    <dbReference type="NCBI Taxonomy" id="2528007"/>
    <lineage>
        <taxon>Bacteria</taxon>
        <taxon>Pseudomonadati</taxon>
        <taxon>Planctomycetota</taxon>
        <taxon>Planctomycetia</taxon>
        <taxon>Planctomycetales</taxon>
        <taxon>Planctomycetaceae</taxon>
        <taxon>Polystyrenella</taxon>
    </lineage>
</organism>
<dbReference type="InterPro" id="IPR003593">
    <property type="entry name" value="AAA+_ATPase"/>
</dbReference>
<dbReference type="PANTHER" id="PTHR30258:SF2">
    <property type="entry name" value="COMG OPERON PROTEIN 1"/>
    <property type="match status" value="1"/>
</dbReference>
<protein>
    <submittedName>
        <fullName evidence="6">Type II secretion system protein E</fullName>
    </submittedName>
</protein>
<sequence>MKSLVPHIKLKSGSISLYAGVITLLGWFLSGTVQAQGSSALLPLPANPESFQRGNGYDEVGSYLSLFCIILILGFFLAWVGSVKWVSKDSGALKVNYPNWNGILLACCAMGLFSFLLIPVPLLGFFGMLLFYAVPMGMYVHERNGRVPASARILTPNHMRKLANRYGSRFGIRFGNKTTSESVMGPPIRFVGSSANNRDENIARARQVENSRGYLAAKELIYDAILRRATDVHMEPKSDEMSIRLRIDGVMYPSEPFDTAQGLALVNIFKVLSAMDITERRRAQDGSFSAELEGRHIDFRVATQGTRYGEKMSLRILDQSNSVNTLKGLGFRKQLLERIEETVTLPHGLMLVCGPTGAGKSTTLYAALNSIDRFQQNIITVEDPIEYKIDNVNQIEINTKSGQTFANSLRSILRQDPDVVMIGEIRDSETGVIACQAANTGHMVFSSVHANDSITALYRMIELGVEPFMISNSISGILAQRLLRRLCPDCKKPYKPKPEILKKLGLPPEKINAFYRPPKPQSEEEICPRCGGLGYFGRIGVFEFLPINDRIRDLLKNKSGMSQIKAEARKNGMLLMREEGLRLVVRGVTSMEELGRVVK</sequence>
<dbReference type="GO" id="GO:0005524">
    <property type="term" value="F:ATP binding"/>
    <property type="evidence" value="ECO:0007669"/>
    <property type="project" value="UniProtKB-KW"/>
</dbReference>
<dbReference type="Gene3D" id="3.40.50.300">
    <property type="entry name" value="P-loop containing nucleotide triphosphate hydrolases"/>
    <property type="match status" value="1"/>
</dbReference>
<comment type="similarity">
    <text evidence="1">Belongs to the GSP E family.</text>
</comment>
<dbReference type="GO" id="GO:0005886">
    <property type="term" value="C:plasma membrane"/>
    <property type="evidence" value="ECO:0007669"/>
    <property type="project" value="TreeGrafter"/>
</dbReference>
<dbReference type="GO" id="GO:0016887">
    <property type="term" value="F:ATP hydrolysis activity"/>
    <property type="evidence" value="ECO:0007669"/>
    <property type="project" value="TreeGrafter"/>
</dbReference>
<keyword evidence="2" id="KW-0547">Nucleotide-binding</keyword>
<dbReference type="EMBL" id="CP036281">
    <property type="protein sequence ID" value="QDU78916.1"/>
    <property type="molecule type" value="Genomic_DNA"/>
</dbReference>
<proteinExistence type="inferred from homology"/>
<dbReference type="AlphaFoldDB" id="A0A518CI58"/>
<reference evidence="6 7" key="1">
    <citation type="submission" date="2019-02" db="EMBL/GenBank/DDBJ databases">
        <title>Deep-cultivation of Planctomycetes and their phenomic and genomic characterization uncovers novel biology.</title>
        <authorList>
            <person name="Wiegand S."/>
            <person name="Jogler M."/>
            <person name="Boedeker C."/>
            <person name="Pinto D."/>
            <person name="Vollmers J."/>
            <person name="Rivas-Marin E."/>
            <person name="Kohn T."/>
            <person name="Peeters S.H."/>
            <person name="Heuer A."/>
            <person name="Rast P."/>
            <person name="Oberbeckmann S."/>
            <person name="Bunk B."/>
            <person name="Jeske O."/>
            <person name="Meyerdierks A."/>
            <person name="Storesund J.E."/>
            <person name="Kallscheuer N."/>
            <person name="Luecker S."/>
            <person name="Lage O.M."/>
            <person name="Pohl T."/>
            <person name="Merkel B.J."/>
            <person name="Hornburger P."/>
            <person name="Mueller R.-W."/>
            <person name="Bruemmer F."/>
            <person name="Labrenz M."/>
            <person name="Spormann A.M."/>
            <person name="Op den Camp H."/>
            <person name="Overmann J."/>
            <person name="Amann R."/>
            <person name="Jetten M.S.M."/>
            <person name="Mascher T."/>
            <person name="Medema M.H."/>
            <person name="Devos D.P."/>
            <person name="Kaster A.-K."/>
            <person name="Ovreas L."/>
            <person name="Rohde M."/>
            <person name="Galperin M.Y."/>
            <person name="Jogler C."/>
        </authorList>
    </citation>
    <scope>NUCLEOTIDE SEQUENCE [LARGE SCALE GENOMIC DNA]</scope>
    <source>
        <strain evidence="6 7">Pla110</strain>
    </source>
</reference>
<evidence type="ECO:0000256" key="2">
    <source>
        <dbReference type="ARBA" id="ARBA00022741"/>
    </source>
</evidence>
<accession>A0A518CI58</accession>
<keyword evidence="4" id="KW-1133">Transmembrane helix</keyword>
<dbReference type="KEGG" id="plon:Pla110_06200"/>
<evidence type="ECO:0000256" key="1">
    <source>
        <dbReference type="ARBA" id="ARBA00006611"/>
    </source>
</evidence>
<dbReference type="InterPro" id="IPR027417">
    <property type="entry name" value="P-loop_NTPase"/>
</dbReference>
<dbReference type="PROSITE" id="PS00662">
    <property type="entry name" value="T2SP_E"/>
    <property type="match status" value="1"/>
</dbReference>
<feature type="transmembrane region" description="Helical" evidence="4">
    <location>
        <begin position="103"/>
        <end position="134"/>
    </location>
</feature>
<evidence type="ECO:0000259" key="5">
    <source>
        <dbReference type="PROSITE" id="PS00662"/>
    </source>
</evidence>
<evidence type="ECO:0000313" key="6">
    <source>
        <dbReference type="EMBL" id="QDU78916.1"/>
    </source>
</evidence>
<dbReference type="CDD" id="cd01129">
    <property type="entry name" value="PulE-GspE-like"/>
    <property type="match status" value="1"/>
</dbReference>
<dbReference type="SUPFAM" id="SSF52540">
    <property type="entry name" value="P-loop containing nucleoside triphosphate hydrolases"/>
    <property type="match status" value="1"/>
</dbReference>
<name>A0A518CI58_9PLAN</name>
<dbReference type="PANTHER" id="PTHR30258">
    <property type="entry name" value="TYPE II SECRETION SYSTEM PROTEIN GSPE-RELATED"/>
    <property type="match status" value="1"/>
</dbReference>
<dbReference type="Gene3D" id="3.30.450.90">
    <property type="match status" value="1"/>
</dbReference>
<dbReference type="SMART" id="SM00382">
    <property type="entry name" value="AAA"/>
    <property type="match status" value="1"/>
</dbReference>
<dbReference type="OrthoDB" id="244550at2"/>
<keyword evidence="4" id="KW-0472">Membrane</keyword>
<evidence type="ECO:0000313" key="7">
    <source>
        <dbReference type="Proteomes" id="UP000317178"/>
    </source>
</evidence>
<keyword evidence="7" id="KW-1185">Reference proteome</keyword>
<dbReference type="Pfam" id="PF00437">
    <property type="entry name" value="T2SSE"/>
    <property type="match status" value="1"/>
</dbReference>
<keyword evidence="4" id="KW-0812">Transmembrane</keyword>
<dbReference type="RefSeq" id="WP_144993035.1">
    <property type="nucleotide sequence ID" value="NZ_CP036281.1"/>
</dbReference>
<dbReference type="InterPro" id="IPR001482">
    <property type="entry name" value="T2SS/T4SS_dom"/>
</dbReference>
<feature type="transmembrane region" description="Helical" evidence="4">
    <location>
        <begin position="63"/>
        <end position="82"/>
    </location>
</feature>
<evidence type="ECO:0000256" key="4">
    <source>
        <dbReference type="SAM" id="Phobius"/>
    </source>
</evidence>